<protein>
    <submittedName>
        <fullName evidence="1">Uncharacterized protein</fullName>
    </submittedName>
</protein>
<dbReference type="EMBL" id="AKBN01000429">
    <property type="protein sequence ID" value="KFA02671.1"/>
    <property type="molecule type" value="Genomic_DNA"/>
</dbReference>
<dbReference type="AlphaFoldDB" id="A0A836P3J5"/>
<accession>A0A836P3J5</accession>
<proteinExistence type="predicted"/>
<gene>
    <name evidence="1" type="ORF">A11K_0108215</name>
</gene>
<name>A0A836P3J5_XANVA</name>
<sequence length="83" mass="8885">MGGIYRAPGRGYTVKAFIQFCRELGPLVCMVCAIGFGIGGLVGFITGTGAASSVEHQVQRDEALQQLCIDGNEGACRVMEFRR</sequence>
<comment type="caution">
    <text evidence="1">The sequence shown here is derived from an EMBL/GenBank/DDBJ whole genome shotgun (WGS) entry which is preliminary data.</text>
</comment>
<organism evidence="1">
    <name type="scientific">Xanthomonas vasicola pv. vasculorum NCPPB 890</name>
    <dbReference type="NCBI Taxonomy" id="1184265"/>
    <lineage>
        <taxon>Bacteria</taxon>
        <taxon>Pseudomonadati</taxon>
        <taxon>Pseudomonadota</taxon>
        <taxon>Gammaproteobacteria</taxon>
        <taxon>Lysobacterales</taxon>
        <taxon>Lysobacteraceae</taxon>
        <taxon>Xanthomonas</taxon>
    </lineage>
</organism>
<reference evidence="1" key="1">
    <citation type="submission" date="2012-05" db="EMBL/GenBank/DDBJ databases">
        <authorList>
            <person name="Studholme D.J."/>
            <person name="Wasukira A."/>
            <person name="Grant M."/>
        </authorList>
    </citation>
    <scope>NUCLEOTIDE SEQUENCE [LARGE SCALE GENOMIC DNA]</scope>
    <source>
        <strain evidence="1">NCPPB 890</strain>
    </source>
</reference>
<evidence type="ECO:0000313" key="1">
    <source>
        <dbReference type="EMBL" id="KFA02671.1"/>
    </source>
</evidence>